<keyword evidence="3" id="KW-1185">Reference proteome</keyword>
<evidence type="ECO:0000313" key="2">
    <source>
        <dbReference type="EMBL" id="QJR37424.1"/>
    </source>
</evidence>
<dbReference type="EMBL" id="CP053085">
    <property type="protein sequence ID" value="QJR37424.1"/>
    <property type="molecule type" value="Genomic_DNA"/>
</dbReference>
<dbReference type="RefSeq" id="WP_171226859.1">
    <property type="nucleotide sequence ID" value="NZ_CP053085.1"/>
</dbReference>
<name>A0A6M4IR69_9BACT</name>
<accession>A0A6M4IR69</accession>
<feature type="compositionally biased region" description="Low complexity" evidence="1">
    <location>
        <begin position="90"/>
        <end position="104"/>
    </location>
</feature>
<dbReference type="Proteomes" id="UP000500938">
    <property type="component" value="Chromosome"/>
</dbReference>
<proteinExistence type="predicted"/>
<evidence type="ECO:0000256" key="1">
    <source>
        <dbReference type="SAM" id="MobiDB-lite"/>
    </source>
</evidence>
<feature type="region of interest" description="Disordered" evidence="1">
    <location>
        <begin position="199"/>
        <end position="218"/>
    </location>
</feature>
<dbReference type="KEGG" id="ggr:HKW67_18865"/>
<dbReference type="AlphaFoldDB" id="A0A6M4IR69"/>
<evidence type="ECO:0000313" key="3">
    <source>
        <dbReference type="Proteomes" id="UP000500938"/>
    </source>
</evidence>
<organism evidence="2 3">
    <name type="scientific">Gemmatimonas groenlandica</name>
    <dbReference type="NCBI Taxonomy" id="2732249"/>
    <lineage>
        <taxon>Bacteria</taxon>
        <taxon>Pseudomonadati</taxon>
        <taxon>Gemmatimonadota</taxon>
        <taxon>Gemmatimonadia</taxon>
        <taxon>Gemmatimonadales</taxon>
        <taxon>Gemmatimonadaceae</taxon>
        <taxon>Gemmatimonas</taxon>
    </lineage>
</organism>
<reference evidence="2 3" key="1">
    <citation type="submission" date="2020-05" db="EMBL/GenBank/DDBJ databases">
        <title>Complete genome sequence of Gemmatimonas greenlandica TET16.</title>
        <authorList>
            <person name="Zeng Y."/>
        </authorList>
    </citation>
    <scope>NUCLEOTIDE SEQUENCE [LARGE SCALE GENOMIC DNA]</scope>
    <source>
        <strain evidence="2 3">TET16</strain>
    </source>
</reference>
<feature type="compositionally biased region" description="Gly residues" evidence="1">
    <location>
        <begin position="170"/>
        <end position="187"/>
    </location>
</feature>
<feature type="compositionally biased region" description="Basic and acidic residues" evidence="1">
    <location>
        <begin position="201"/>
        <end position="212"/>
    </location>
</feature>
<feature type="region of interest" description="Disordered" evidence="1">
    <location>
        <begin position="70"/>
        <end position="187"/>
    </location>
</feature>
<sequence length="251" mass="25410">MDARLPWPGGQEERVRKTMKTAAVVSGMAAVFALGGCGGERDQAAMTADLERDLQLATAAERPRTAVVSALEGGPTGAPSGDQVGRRDAVPTPRRTARPTPSAPITETVTPDAVSEAPAPAVVTTERVEPTPAPSPEPGVQAPPDLSTEAAVTSGPSASGNEDAGRDRGTGSGNVGNGDSGRRGGGWGGIIGVVIRGGGAGDDHCEEHDRRRNGGRIGTRVGGNGGIIGTVIGEVIDRGRAPVGTPQRWPR</sequence>
<feature type="compositionally biased region" description="Polar residues" evidence="1">
    <location>
        <begin position="150"/>
        <end position="160"/>
    </location>
</feature>
<protein>
    <submittedName>
        <fullName evidence="2">Uncharacterized protein</fullName>
    </submittedName>
</protein>
<gene>
    <name evidence="2" type="ORF">HKW67_18865</name>
</gene>